<keyword evidence="4" id="KW-1185">Reference proteome</keyword>
<dbReference type="RefSeq" id="WP_244703847.1">
    <property type="nucleotide sequence ID" value="NZ_BAAADN010000022.1"/>
</dbReference>
<evidence type="ECO:0000259" key="1">
    <source>
        <dbReference type="Pfam" id="PF04961"/>
    </source>
</evidence>
<sequence>MAFAEQTIAEFLDDVAARAVTPSGGAVAAVGGAFGAALCEMVCIHTIEKDDDGVESELSTVRTELETRRVRLLELADEDSTAIDELQAAFAASTDEGRAELIDERSRRAADVPLDIAEACLDVLDHAKTVTATGNRNALADAGTGAFLAHAALKAAVFTVRANLELIEEPAVGEEIEERVAEIDGRGDEALAQVRANIEDVI</sequence>
<organism evidence="2 5">
    <name type="scientific">Halococcus dombrowskii</name>
    <dbReference type="NCBI Taxonomy" id="179637"/>
    <lineage>
        <taxon>Archaea</taxon>
        <taxon>Methanobacteriati</taxon>
        <taxon>Methanobacteriota</taxon>
        <taxon>Stenosarchaea group</taxon>
        <taxon>Halobacteria</taxon>
        <taxon>Halobacteriales</taxon>
        <taxon>Halococcaceae</taxon>
        <taxon>Halococcus</taxon>
    </lineage>
</organism>
<dbReference type="GO" id="GO:0003824">
    <property type="term" value="F:catalytic activity"/>
    <property type="evidence" value="ECO:0007669"/>
    <property type="project" value="InterPro"/>
</dbReference>
<dbReference type="EMBL" id="BAAADN010000022">
    <property type="protein sequence ID" value="GAA0459004.1"/>
    <property type="molecule type" value="Genomic_DNA"/>
</dbReference>
<dbReference type="InterPro" id="IPR036178">
    <property type="entry name" value="Formintransfe-cycloase-like_sf"/>
</dbReference>
<evidence type="ECO:0000313" key="5">
    <source>
        <dbReference type="Proteomes" id="UP001500962"/>
    </source>
</evidence>
<dbReference type="GeneID" id="71760811"/>
<dbReference type="SUPFAM" id="SSF101262">
    <property type="entry name" value="Methenyltetrahydrofolate cyclohydrolase-like"/>
    <property type="match status" value="1"/>
</dbReference>
<name>A0AAV3SFI2_HALDO</name>
<dbReference type="Gene3D" id="1.20.120.680">
    <property type="entry name" value="Formiminotetrahydrofolate cyclodeaminase monomer, up-and-down helical bundle"/>
    <property type="match status" value="1"/>
</dbReference>
<reference evidence="3" key="2">
    <citation type="submission" date="2022-04" db="EMBL/GenBank/DDBJ databases">
        <title>Sequencing and genomic assembly of Halococcus dombrowskii.</title>
        <authorList>
            <person name="Lim S.W."/>
            <person name="MacLea K.S."/>
        </authorList>
    </citation>
    <scope>NUCLEOTIDE SEQUENCE</scope>
    <source>
        <strain evidence="3">H4</strain>
    </source>
</reference>
<evidence type="ECO:0000313" key="3">
    <source>
        <dbReference type="EMBL" id="UOO95711.1"/>
    </source>
</evidence>
<dbReference type="InterPro" id="IPR007044">
    <property type="entry name" value="Cyclodeamin/CycHdrlase"/>
</dbReference>
<reference evidence="2" key="3">
    <citation type="submission" date="2023-12" db="EMBL/GenBank/DDBJ databases">
        <authorList>
            <person name="Sun Q."/>
            <person name="Inoue M."/>
        </authorList>
    </citation>
    <scope>NUCLEOTIDE SEQUENCE</scope>
    <source>
        <strain evidence="2">JCM 12289</strain>
    </source>
</reference>
<gene>
    <name evidence="2" type="ORF">GCM10008985_14150</name>
    <name evidence="3" type="ORF">MUK72_03145</name>
</gene>
<evidence type="ECO:0000313" key="2">
    <source>
        <dbReference type="EMBL" id="GAA0459004.1"/>
    </source>
</evidence>
<reference evidence="2" key="1">
    <citation type="journal article" date="2014" name="Int. J. Syst. Evol. Microbiol.">
        <title>Complete genome sequence of Corynebacterium casei LMG S-19264T (=DSM 44701T), isolated from a smear-ripened cheese.</title>
        <authorList>
            <consortium name="US DOE Joint Genome Institute (JGI-PGF)"/>
            <person name="Walter F."/>
            <person name="Albersmeier A."/>
            <person name="Kalinowski J."/>
            <person name="Ruckert C."/>
        </authorList>
    </citation>
    <scope>NUCLEOTIDE SEQUENCE</scope>
    <source>
        <strain evidence="2">JCM 12289</strain>
    </source>
</reference>
<evidence type="ECO:0000313" key="4">
    <source>
        <dbReference type="Proteomes" id="UP000830542"/>
    </source>
</evidence>
<proteinExistence type="predicted"/>
<dbReference type="Pfam" id="PF04961">
    <property type="entry name" value="FTCD_C"/>
    <property type="match status" value="1"/>
</dbReference>
<dbReference type="EMBL" id="CP095005">
    <property type="protein sequence ID" value="UOO95711.1"/>
    <property type="molecule type" value="Genomic_DNA"/>
</dbReference>
<dbReference type="KEGG" id="hdo:MUK72_03145"/>
<dbReference type="AlphaFoldDB" id="A0AAV3SFI2"/>
<protein>
    <submittedName>
        <fullName evidence="3">Cyclodeaminase/cyclohydrolase family protein</fullName>
    </submittedName>
</protein>
<dbReference type="Proteomes" id="UP001500962">
    <property type="component" value="Unassembled WGS sequence"/>
</dbReference>
<accession>A0AAV3SFI2</accession>
<dbReference type="Proteomes" id="UP000830542">
    <property type="component" value="Chromosome"/>
</dbReference>
<feature type="domain" description="Cyclodeaminase/cyclohydrolase" evidence="1">
    <location>
        <begin position="7"/>
        <end position="181"/>
    </location>
</feature>